<gene>
    <name evidence="1" type="ORF">BJ322DRAFT_1213494</name>
</gene>
<dbReference type="Proteomes" id="UP000736335">
    <property type="component" value="Unassembled WGS sequence"/>
</dbReference>
<reference evidence="1" key="2">
    <citation type="submission" date="2020-11" db="EMBL/GenBank/DDBJ databases">
        <authorList>
            <consortium name="DOE Joint Genome Institute"/>
            <person name="Kuo A."/>
            <person name="Miyauchi S."/>
            <person name="Kiss E."/>
            <person name="Drula E."/>
            <person name="Kohler A."/>
            <person name="Sanchez-Garcia M."/>
            <person name="Andreopoulos B."/>
            <person name="Barry K.W."/>
            <person name="Bonito G."/>
            <person name="Buee M."/>
            <person name="Carver A."/>
            <person name="Chen C."/>
            <person name="Cichocki N."/>
            <person name="Clum A."/>
            <person name="Culley D."/>
            <person name="Crous P.W."/>
            <person name="Fauchery L."/>
            <person name="Girlanda M."/>
            <person name="Hayes R."/>
            <person name="Keri Z."/>
            <person name="Labutti K."/>
            <person name="Lipzen A."/>
            <person name="Lombard V."/>
            <person name="Magnuson J."/>
            <person name="Maillard F."/>
            <person name="Morin E."/>
            <person name="Murat C."/>
            <person name="Nolan M."/>
            <person name="Ohm R."/>
            <person name="Pangilinan J."/>
            <person name="Pereira M."/>
            <person name="Perotto S."/>
            <person name="Peter M."/>
            <person name="Riley R."/>
            <person name="Sitrit Y."/>
            <person name="Stielow B."/>
            <person name="Szollosi G."/>
            <person name="Zifcakova L."/>
            <person name="Stursova M."/>
            <person name="Spatafora J.W."/>
            <person name="Tedersoo L."/>
            <person name="Vaario L.-M."/>
            <person name="Yamada A."/>
            <person name="Yan M."/>
            <person name="Wang P."/>
            <person name="Xu J."/>
            <person name="Bruns T."/>
            <person name="Baldrian P."/>
            <person name="Vilgalys R."/>
            <person name="Henrissat B."/>
            <person name="Grigoriev I.V."/>
            <person name="Hibbett D."/>
            <person name="Nagy L.G."/>
            <person name="Martin F.M."/>
        </authorList>
    </citation>
    <scope>NUCLEOTIDE SEQUENCE</scope>
    <source>
        <strain evidence="1">UH-Tt-Lm1</strain>
    </source>
</reference>
<evidence type="ECO:0000313" key="2">
    <source>
        <dbReference type="Proteomes" id="UP000736335"/>
    </source>
</evidence>
<organism evidence="1 2">
    <name type="scientific">Thelephora terrestris</name>
    <dbReference type="NCBI Taxonomy" id="56493"/>
    <lineage>
        <taxon>Eukaryota</taxon>
        <taxon>Fungi</taxon>
        <taxon>Dikarya</taxon>
        <taxon>Basidiomycota</taxon>
        <taxon>Agaricomycotina</taxon>
        <taxon>Agaricomycetes</taxon>
        <taxon>Thelephorales</taxon>
        <taxon>Thelephoraceae</taxon>
        <taxon>Thelephora</taxon>
    </lineage>
</organism>
<accession>A0A9P6L3P1</accession>
<protein>
    <submittedName>
        <fullName evidence="1">Uncharacterized protein</fullName>
    </submittedName>
</protein>
<proteinExistence type="predicted"/>
<dbReference type="AlphaFoldDB" id="A0A9P6L3P1"/>
<keyword evidence="2" id="KW-1185">Reference proteome</keyword>
<reference evidence="1" key="1">
    <citation type="journal article" date="2020" name="Nat. Commun.">
        <title>Large-scale genome sequencing of mycorrhizal fungi provides insights into the early evolution of symbiotic traits.</title>
        <authorList>
            <person name="Miyauchi S."/>
            <person name="Kiss E."/>
            <person name="Kuo A."/>
            <person name="Drula E."/>
            <person name="Kohler A."/>
            <person name="Sanchez-Garcia M."/>
            <person name="Morin E."/>
            <person name="Andreopoulos B."/>
            <person name="Barry K.W."/>
            <person name="Bonito G."/>
            <person name="Buee M."/>
            <person name="Carver A."/>
            <person name="Chen C."/>
            <person name="Cichocki N."/>
            <person name="Clum A."/>
            <person name="Culley D."/>
            <person name="Crous P.W."/>
            <person name="Fauchery L."/>
            <person name="Girlanda M."/>
            <person name="Hayes R.D."/>
            <person name="Keri Z."/>
            <person name="LaButti K."/>
            <person name="Lipzen A."/>
            <person name="Lombard V."/>
            <person name="Magnuson J."/>
            <person name="Maillard F."/>
            <person name="Murat C."/>
            <person name="Nolan M."/>
            <person name="Ohm R.A."/>
            <person name="Pangilinan J."/>
            <person name="Pereira M.F."/>
            <person name="Perotto S."/>
            <person name="Peter M."/>
            <person name="Pfister S."/>
            <person name="Riley R."/>
            <person name="Sitrit Y."/>
            <person name="Stielow J.B."/>
            <person name="Szollosi G."/>
            <person name="Zifcakova L."/>
            <person name="Stursova M."/>
            <person name="Spatafora J.W."/>
            <person name="Tedersoo L."/>
            <person name="Vaario L.M."/>
            <person name="Yamada A."/>
            <person name="Yan M."/>
            <person name="Wang P."/>
            <person name="Xu J."/>
            <person name="Bruns T."/>
            <person name="Baldrian P."/>
            <person name="Vilgalys R."/>
            <person name="Dunand C."/>
            <person name="Henrissat B."/>
            <person name="Grigoriev I.V."/>
            <person name="Hibbett D."/>
            <person name="Nagy L.G."/>
            <person name="Martin F.M."/>
        </authorList>
    </citation>
    <scope>NUCLEOTIDE SEQUENCE</scope>
    <source>
        <strain evidence="1">UH-Tt-Lm1</strain>
    </source>
</reference>
<dbReference type="EMBL" id="WIUZ02000015">
    <property type="protein sequence ID" value="KAF9780817.1"/>
    <property type="molecule type" value="Genomic_DNA"/>
</dbReference>
<sequence>MAQQKECKLEDMIQFLLALCHLDKTSTAPVAHDAVVDRCYEDCLSIATLLAKSTELSEKLEIYKSLTSVHECHIVSCA</sequence>
<name>A0A9P6L3P1_9AGAM</name>
<evidence type="ECO:0000313" key="1">
    <source>
        <dbReference type="EMBL" id="KAF9780817.1"/>
    </source>
</evidence>
<comment type="caution">
    <text evidence="1">The sequence shown here is derived from an EMBL/GenBank/DDBJ whole genome shotgun (WGS) entry which is preliminary data.</text>
</comment>